<feature type="non-terminal residue" evidence="8">
    <location>
        <position position="1"/>
    </location>
</feature>
<evidence type="ECO:0000256" key="3">
    <source>
        <dbReference type="ARBA" id="ARBA00012646"/>
    </source>
</evidence>
<evidence type="ECO:0000256" key="5">
    <source>
        <dbReference type="ARBA" id="ARBA00022801"/>
    </source>
</evidence>
<dbReference type="Pfam" id="PF00328">
    <property type="entry name" value="His_Phos_2"/>
    <property type="match status" value="1"/>
</dbReference>
<evidence type="ECO:0000313" key="9">
    <source>
        <dbReference type="Proteomes" id="UP001432027"/>
    </source>
</evidence>
<comment type="catalytic activity">
    <reaction evidence="1">
        <text>a phosphate monoester + H2O = an alcohol + phosphate</text>
        <dbReference type="Rhea" id="RHEA:15017"/>
        <dbReference type="ChEBI" id="CHEBI:15377"/>
        <dbReference type="ChEBI" id="CHEBI:30879"/>
        <dbReference type="ChEBI" id="CHEBI:43474"/>
        <dbReference type="ChEBI" id="CHEBI:67140"/>
        <dbReference type="EC" id="3.1.3.2"/>
    </reaction>
</comment>
<organism evidence="8 9">
    <name type="scientific">Pristionchus entomophagus</name>
    <dbReference type="NCBI Taxonomy" id="358040"/>
    <lineage>
        <taxon>Eukaryota</taxon>
        <taxon>Metazoa</taxon>
        <taxon>Ecdysozoa</taxon>
        <taxon>Nematoda</taxon>
        <taxon>Chromadorea</taxon>
        <taxon>Rhabditida</taxon>
        <taxon>Rhabditina</taxon>
        <taxon>Diplogasteromorpha</taxon>
        <taxon>Diplogasteroidea</taxon>
        <taxon>Neodiplogasteridae</taxon>
        <taxon>Pristionchus</taxon>
    </lineage>
</organism>
<evidence type="ECO:0000256" key="1">
    <source>
        <dbReference type="ARBA" id="ARBA00000032"/>
    </source>
</evidence>
<evidence type="ECO:0000313" key="8">
    <source>
        <dbReference type="EMBL" id="GMS83857.1"/>
    </source>
</evidence>
<dbReference type="Gene3D" id="3.40.50.1240">
    <property type="entry name" value="Phosphoglycerate mutase-like"/>
    <property type="match status" value="1"/>
</dbReference>
<comment type="caution">
    <text evidence="8">The sequence shown here is derived from an EMBL/GenBank/DDBJ whole genome shotgun (WGS) entry which is preliminary data.</text>
</comment>
<evidence type="ECO:0000256" key="4">
    <source>
        <dbReference type="ARBA" id="ARBA00022729"/>
    </source>
</evidence>
<dbReference type="EC" id="3.1.3.2" evidence="3"/>
<dbReference type="SUPFAM" id="SSF53254">
    <property type="entry name" value="Phosphoglycerate mutase-like"/>
    <property type="match status" value="1"/>
</dbReference>
<evidence type="ECO:0000256" key="2">
    <source>
        <dbReference type="ARBA" id="ARBA00005375"/>
    </source>
</evidence>
<protein>
    <recommendedName>
        <fullName evidence="3">acid phosphatase</fullName>
        <ecNumber evidence="3">3.1.3.2</ecNumber>
    </recommendedName>
</protein>
<accession>A0AAV5SMB9</accession>
<dbReference type="EMBL" id="BTSX01000002">
    <property type="protein sequence ID" value="GMS83857.1"/>
    <property type="molecule type" value="Genomic_DNA"/>
</dbReference>
<keyword evidence="4" id="KW-0732">Signal</keyword>
<dbReference type="InterPro" id="IPR029033">
    <property type="entry name" value="His_PPase_superfam"/>
</dbReference>
<dbReference type="PANTHER" id="PTHR11567:SF211">
    <property type="entry name" value="PROSTATIC ACID PHOSPHATASE"/>
    <property type="match status" value="1"/>
</dbReference>
<keyword evidence="5" id="KW-0378">Hydrolase</keyword>
<dbReference type="Proteomes" id="UP001432027">
    <property type="component" value="Unassembled WGS sequence"/>
</dbReference>
<dbReference type="AlphaFoldDB" id="A0AAV5SMB9"/>
<dbReference type="PANTHER" id="PTHR11567">
    <property type="entry name" value="ACID PHOSPHATASE-RELATED"/>
    <property type="match status" value="1"/>
</dbReference>
<keyword evidence="9" id="KW-1185">Reference proteome</keyword>
<keyword evidence="7" id="KW-0325">Glycoprotein</keyword>
<gene>
    <name evidence="8" type="ORF">PENTCL1PPCAC_6032</name>
</gene>
<dbReference type="InterPro" id="IPR050645">
    <property type="entry name" value="Histidine_acid_phosphatase"/>
</dbReference>
<name>A0AAV5SMB9_9BILA</name>
<evidence type="ECO:0000256" key="6">
    <source>
        <dbReference type="ARBA" id="ARBA00023157"/>
    </source>
</evidence>
<dbReference type="GO" id="GO:0003993">
    <property type="term" value="F:acid phosphatase activity"/>
    <property type="evidence" value="ECO:0007669"/>
    <property type="project" value="UniProtKB-EC"/>
</dbReference>
<keyword evidence="6" id="KW-1015">Disulfide bond</keyword>
<reference evidence="8" key="1">
    <citation type="submission" date="2023-10" db="EMBL/GenBank/DDBJ databases">
        <title>Genome assembly of Pristionchus species.</title>
        <authorList>
            <person name="Yoshida K."/>
            <person name="Sommer R.J."/>
        </authorList>
    </citation>
    <scope>NUCLEOTIDE SEQUENCE</scope>
    <source>
        <strain evidence="8">RS0144</strain>
    </source>
</reference>
<evidence type="ECO:0000256" key="7">
    <source>
        <dbReference type="ARBA" id="ARBA00023180"/>
    </source>
</evidence>
<proteinExistence type="inferred from homology"/>
<dbReference type="InterPro" id="IPR000560">
    <property type="entry name" value="His_Pase_clade-2"/>
</dbReference>
<sequence>AFIDKRFLPTEVFVRSSSANRCLMSAAAFSNALFRESPKDHAIVPPIYSKYQEDDGLLIPLLSCTDQWDDVIAKFNLTSNVNVQTQALMKMLQTQWPAGCSTVPPLLIDAIHNELPNKLINMPANYRACAEGPARPLIYEYNEIGSGAGNNFNELRIKRVAGLLTNELLTNFAAIANCATVPCTGQPKMRIYFTHDTNVVSLAHIFGVLGSYNSIAPEFSSALVFETRRNATGPYVKIFLKNGHKADFVDTNNCASNCSLAAVTAAASPLAITAQIPCA</sequence>
<comment type="similarity">
    <text evidence="2">Belongs to the histidine acid phosphatase family.</text>
</comment>